<evidence type="ECO:0008006" key="9">
    <source>
        <dbReference type="Google" id="ProtNLM"/>
    </source>
</evidence>
<keyword evidence="4" id="KW-0812">Transmembrane</keyword>
<dbReference type="NCBIfam" id="TIGR00275">
    <property type="entry name" value="aminoacetone oxidase family FAD-binding enzyme"/>
    <property type="match status" value="1"/>
</dbReference>
<dbReference type="AlphaFoldDB" id="A0A1N6DDN2"/>
<dbReference type="InterPro" id="IPR055178">
    <property type="entry name" value="RsdA/BaiN/AoA(So)-like_dom"/>
</dbReference>
<evidence type="ECO:0000256" key="3">
    <source>
        <dbReference type="ARBA" id="ARBA00022827"/>
    </source>
</evidence>
<evidence type="ECO:0000313" key="7">
    <source>
        <dbReference type="EMBL" id="SIN68939.1"/>
    </source>
</evidence>
<evidence type="ECO:0000259" key="6">
    <source>
        <dbReference type="Pfam" id="PF22780"/>
    </source>
</evidence>
<dbReference type="Pfam" id="PF03486">
    <property type="entry name" value="HI0933_like"/>
    <property type="match status" value="1"/>
</dbReference>
<dbReference type="Gene3D" id="3.50.50.60">
    <property type="entry name" value="FAD/NAD(P)-binding domain"/>
    <property type="match status" value="1"/>
</dbReference>
<dbReference type="Proteomes" id="UP000198461">
    <property type="component" value="Unassembled WGS sequence"/>
</dbReference>
<dbReference type="InterPro" id="IPR023166">
    <property type="entry name" value="BaiN-like_dom_sf"/>
</dbReference>
<gene>
    <name evidence="7" type="ORF">SAMN05443662_0067</name>
</gene>
<feature type="domain" description="RsdA/BaiN/AoA(So)-like Rossmann fold-like" evidence="5">
    <location>
        <begin position="5"/>
        <end position="388"/>
    </location>
</feature>
<comment type="cofactor">
    <cofactor evidence="1">
        <name>FAD</name>
        <dbReference type="ChEBI" id="CHEBI:57692"/>
    </cofactor>
</comment>
<proteinExistence type="predicted"/>
<evidence type="ECO:0000256" key="2">
    <source>
        <dbReference type="ARBA" id="ARBA00022630"/>
    </source>
</evidence>
<evidence type="ECO:0000259" key="5">
    <source>
        <dbReference type="Pfam" id="PF03486"/>
    </source>
</evidence>
<dbReference type="EMBL" id="FSRE01000001">
    <property type="protein sequence ID" value="SIN68939.1"/>
    <property type="molecule type" value="Genomic_DNA"/>
</dbReference>
<keyword evidence="4" id="KW-0472">Membrane</keyword>
<dbReference type="Gene3D" id="2.40.30.10">
    <property type="entry name" value="Translation factors"/>
    <property type="match status" value="1"/>
</dbReference>
<feature type="domain" description="RsdA/BaiN/AoA(So)-like insert" evidence="6">
    <location>
        <begin position="188"/>
        <end position="335"/>
    </location>
</feature>
<dbReference type="InterPro" id="IPR004792">
    <property type="entry name" value="BaiN-like"/>
</dbReference>
<dbReference type="PANTHER" id="PTHR42887:SF2">
    <property type="entry name" value="OS12G0638800 PROTEIN"/>
    <property type="match status" value="1"/>
</dbReference>
<dbReference type="SUPFAM" id="SSF160996">
    <property type="entry name" value="HI0933 insert domain-like"/>
    <property type="match status" value="1"/>
</dbReference>
<dbReference type="STRING" id="364032.SAMN05443662_0067"/>
<keyword evidence="3" id="KW-0274">FAD</keyword>
<dbReference type="PANTHER" id="PTHR42887">
    <property type="entry name" value="OS12G0638800 PROTEIN"/>
    <property type="match status" value="1"/>
</dbReference>
<dbReference type="OrthoDB" id="9773233at2"/>
<dbReference type="Pfam" id="PF22780">
    <property type="entry name" value="HI0933_like_1st"/>
    <property type="match status" value="1"/>
</dbReference>
<evidence type="ECO:0000256" key="4">
    <source>
        <dbReference type="SAM" id="Phobius"/>
    </source>
</evidence>
<name>A0A1N6DDN2_9GAMM</name>
<keyword evidence="2" id="KW-0285">Flavoprotein</keyword>
<sequence length="390" mass="42255">MNQCDVAIIGAGAAGLMCAATAGYRGRRVRVLDHAPKPAAKIRISGGGKCNFTNIAVSAENYYSANPHFPVSALKRYTNEDFIALVERHGIEYDRRDHGRLYCRHHASDITRMLLTECDWAGVTLQMNAAVQGIEAVGGGFVLQTSAGPLQCESLVIATGGLAYPKLRASDFGLRIARQFDLPVVPPRPALVPLEMDARWQKRYGVLSGVSFDACVSCREASFCEPVLITPKGLSGPAILQISAMWREGEPITLNLFAGEALEAALLELKRSGRSLHAWLKRGLPRRFAQVWIAHLQWPDRLDALTDAAVRQLASQLQAWTLYPQRTAGYGKAEVSLGGVDTAALSSKTMMAQAVPGLFFIGEVVDVTGQLGGYNFQWAWSSGYAAGTFA</sequence>
<dbReference type="PRINTS" id="PR00368">
    <property type="entry name" value="FADPNR"/>
</dbReference>
<organism evidence="7 8">
    <name type="scientific">Sulfurivirga caldicuralii</name>
    <dbReference type="NCBI Taxonomy" id="364032"/>
    <lineage>
        <taxon>Bacteria</taxon>
        <taxon>Pseudomonadati</taxon>
        <taxon>Pseudomonadota</taxon>
        <taxon>Gammaproteobacteria</taxon>
        <taxon>Thiotrichales</taxon>
        <taxon>Piscirickettsiaceae</taxon>
        <taxon>Sulfurivirga</taxon>
    </lineage>
</organism>
<accession>A0A1N6DDN2</accession>
<feature type="transmembrane region" description="Helical" evidence="4">
    <location>
        <begin position="6"/>
        <end position="24"/>
    </location>
</feature>
<dbReference type="Gene3D" id="1.10.8.260">
    <property type="entry name" value="HI0933 insert domain-like"/>
    <property type="match status" value="1"/>
</dbReference>
<keyword evidence="8" id="KW-1185">Reference proteome</keyword>
<reference evidence="7 8" key="1">
    <citation type="submission" date="2016-11" db="EMBL/GenBank/DDBJ databases">
        <authorList>
            <person name="Jaros S."/>
            <person name="Januszkiewicz K."/>
            <person name="Wedrychowicz H."/>
        </authorList>
    </citation>
    <scope>NUCLEOTIDE SEQUENCE [LARGE SCALE GENOMIC DNA]</scope>
    <source>
        <strain evidence="7 8">DSM 17737</strain>
    </source>
</reference>
<evidence type="ECO:0000313" key="8">
    <source>
        <dbReference type="Proteomes" id="UP000198461"/>
    </source>
</evidence>
<dbReference type="InterPro" id="IPR057661">
    <property type="entry name" value="RsdA/BaiN/AoA(So)_Rossmann"/>
</dbReference>
<keyword evidence="4" id="KW-1133">Transmembrane helix</keyword>
<dbReference type="SUPFAM" id="SSF51905">
    <property type="entry name" value="FAD/NAD(P)-binding domain"/>
    <property type="match status" value="1"/>
</dbReference>
<protein>
    <recommendedName>
        <fullName evidence="9">Flavoprotein, HI0933 family</fullName>
    </recommendedName>
</protein>
<dbReference type="PRINTS" id="PR00411">
    <property type="entry name" value="PNDRDTASEI"/>
</dbReference>
<evidence type="ECO:0000256" key="1">
    <source>
        <dbReference type="ARBA" id="ARBA00001974"/>
    </source>
</evidence>
<dbReference type="InterPro" id="IPR036188">
    <property type="entry name" value="FAD/NAD-bd_sf"/>
</dbReference>
<dbReference type="RefSeq" id="WP_074200418.1">
    <property type="nucleotide sequence ID" value="NZ_FSRE01000001.1"/>
</dbReference>